<feature type="compositionally biased region" description="Basic residues" evidence="6">
    <location>
        <begin position="554"/>
        <end position="563"/>
    </location>
</feature>
<keyword evidence="3" id="KW-0819">tRNA processing</keyword>
<dbReference type="InterPro" id="IPR036322">
    <property type="entry name" value="WD40_repeat_dom_sf"/>
</dbReference>
<dbReference type="GO" id="GO:0005634">
    <property type="term" value="C:nucleus"/>
    <property type="evidence" value="ECO:0007669"/>
    <property type="project" value="UniProtKB-SubCell"/>
</dbReference>
<evidence type="ECO:0000256" key="1">
    <source>
        <dbReference type="ARBA" id="ARBA00004123"/>
    </source>
</evidence>
<evidence type="ECO:0000256" key="3">
    <source>
        <dbReference type="ARBA" id="ARBA00022694"/>
    </source>
</evidence>
<evidence type="ECO:0000313" key="8">
    <source>
        <dbReference type="Proteomes" id="UP000009131"/>
    </source>
</evidence>
<dbReference type="Pfam" id="PF00400">
    <property type="entry name" value="WD40"/>
    <property type="match status" value="1"/>
</dbReference>
<dbReference type="SUPFAM" id="SSF50978">
    <property type="entry name" value="WD40 repeat-like"/>
    <property type="match status" value="1"/>
</dbReference>
<evidence type="ECO:0000256" key="2">
    <source>
        <dbReference type="ARBA" id="ARBA00022574"/>
    </source>
</evidence>
<protein>
    <submittedName>
        <fullName evidence="7">Uncharacterized protein</fullName>
    </submittedName>
</protein>
<dbReference type="EMBL" id="BABT02000150">
    <property type="protein sequence ID" value="GAA98376.1"/>
    <property type="molecule type" value="Genomic_DNA"/>
</dbReference>
<reference evidence="7 8" key="1">
    <citation type="journal article" date="2011" name="J. Gen. Appl. Microbiol.">
        <title>Draft genome sequencing of the enigmatic basidiomycete Mixia osmundae.</title>
        <authorList>
            <person name="Nishida H."/>
            <person name="Nagatsuka Y."/>
            <person name="Sugiyama J."/>
        </authorList>
    </citation>
    <scope>NUCLEOTIDE SEQUENCE [LARGE SCALE GENOMIC DNA]</scope>
    <source>
        <strain evidence="8">CBS 9802 / IAM 14324 / JCM 22182 / KY 12970</strain>
    </source>
</reference>
<dbReference type="GO" id="GO:0043527">
    <property type="term" value="C:tRNA methyltransferase complex"/>
    <property type="evidence" value="ECO:0007669"/>
    <property type="project" value="TreeGrafter"/>
</dbReference>
<dbReference type="InterPro" id="IPR028884">
    <property type="entry name" value="Trm82"/>
</dbReference>
<dbReference type="STRING" id="764103.G7E6B6"/>
<feature type="region of interest" description="Disordered" evidence="6">
    <location>
        <begin position="50"/>
        <end position="76"/>
    </location>
</feature>
<dbReference type="GO" id="GO:0036265">
    <property type="term" value="P:RNA (guanine-N7)-methylation"/>
    <property type="evidence" value="ECO:0007669"/>
    <property type="project" value="InterPro"/>
</dbReference>
<reference evidence="7 8" key="2">
    <citation type="journal article" date="2012" name="Open Biol.">
        <title>Characteristics of nucleosomes and linker DNA regions on the genome of the basidiomycete Mixia osmundae revealed by mono- and dinucleosome mapping.</title>
        <authorList>
            <person name="Nishida H."/>
            <person name="Kondo S."/>
            <person name="Matsumoto T."/>
            <person name="Suzuki Y."/>
            <person name="Yoshikawa H."/>
            <person name="Taylor T.D."/>
            <person name="Sugiyama J."/>
        </authorList>
    </citation>
    <scope>NUCLEOTIDE SEQUENCE [LARGE SCALE GENOMIC DNA]</scope>
    <source>
        <strain evidence="8">CBS 9802 / IAM 14324 / JCM 22182 / KY 12970</strain>
    </source>
</reference>
<dbReference type="InterPro" id="IPR001680">
    <property type="entry name" value="WD40_rpt"/>
</dbReference>
<dbReference type="InterPro" id="IPR015943">
    <property type="entry name" value="WD40/YVTN_repeat-like_dom_sf"/>
</dbReference>
<feature type="compositionally biased region" description="Acidic residues" evidence="6">
    <location>
        <begin position="373"/>
        <end position="386"/>
    </location>
</feature>
<keyword evidence="2" id="KW-0853">WD repeat</keyword>
<feature type="region of interest" description="Disordered" evidence="6">
    <location>
        <begin position="349"/>
        <end position="386"/>
    </location>
</feature>
<dbReference type="GO" id="GO:0006400">
    <property type="term" value="P:tRNA modification"/>
    <property type="evidence" value="ECO:0007669"/>
    <property type="project" value="TreeGrafter"/>
</dbReference>
<organism evidence="7 8">
    <name type="scientific">Mixia osmundae (strain CBS 9802 / IAM 14324 / JCM 22182 / KY 12970)</name>
    <dbReference type="NCBI Taxonomy" id="764103"/>
    <lineage>
        <taxon>Eukaryota</taxon>
        <taxon>Fungi</taxon>
        <taxon>Dikarya</taxon>
        <taxon>Basidiomycota</taxon>
        <taxon>Pucciniomycotina</taxon>
        <taxon>Mixiomycetes</taxon>
        <taxon>Mixiales</taxon>
        <taxon>Mixiaceae</taxon>
        <taxon>Mixia</taxon>
    </lineage>
</organism>
<dbReference type="eggNOG" id="KOG3914">
    <property type="taxonomic scope" value="Eukaryota"/>
</dbReference>
<dbReference type="OrthoDB" id="339900at2759"/>
<dbReference type="FunCoup" id="G7E6B6">
    <property type="interactions" value="207"/>
</dbReference>
<gene>
    <name evidence="7" type="primary">Mo05062</name>
    <name evidence="7" type="ORF">E5Q_05062</name>
</gene>
<dbReference type="SMART" id="SM00320">
    <property type="entry name" value="WD40"/>
    <property type="match status" value="3"/>
</dbReference>
<dbReference type="Gene3D" id="2.130.10.10">
    <property type="entry name" value="YVTN repeat-like/Quinoprotein amine dehydrogenase"/>
    <property type="match status" value="1"/>
</dbReference>
<keyword evidence="5" id="KW-0539">Nucleus</keyword>
<feature type="compositionally biased region" description="Low complexity" evidence="6">
    <location>
        <begin position="570"/>
        <end position="582"/>
    </location>
</feature>
<evidence type="ECO:0000313" key="7">
    <source>
        <dbReference type="EMBL" id="GAA98376.1"/>
    </source>
</evidence>
<proteinExistence type="predicted"/>
<dbReference type="Proteomes" id="UP000009131">
    <property type="component" value="Unassembled WGS sequence"/>
</dbReference>
<comment type="caution">
    <text evidence="7">The sequence shown here is derived from an EMBL/GenBank/DDBJ whole genome shotgun (WGS) entry which is preliminary data.</text>
</comment>
<dbReference type="PANTHER" id="PTHR16288">
    <property type="entry name" value="WD40 REPEAT PROTEIN 4"/>
    <property type="match status" value="1"/>
</dbReference>
<dbReference type="RefSeq" id="XP_014569115.1">
    <property type="nucleotide sequence ID" value="XM_014713629.1"/>
</dbReference>
<dbReference type="InParanoid" id="G7E6B6"/>
<dbReference type="PANTHER" id="PTHR16288:SF0">
    <property type="entry name" value="TRNA (GUANINE-N(7)-)-METHYLTRANSFERASE NON-CATALYTIC SUBUNIT WDR4"/>
    <property type="match status" value="1"/>
</dbReference>
<keyword evidence="8" id="KW-1185">Reference proteome</keyword>
<feature type="region of interest" description="Disordered" evidence="6">
    <location>
        <begin position="539"/>
        <end position="582"/>
    </location>
</feature>
<accession>G7E6B6</accession>
<dbReference type="GO" id="GO:0005829">
    <property type="term" value="C:cytosol"/>
    <property type="evidence" value="ECO:0007669"/>
    <property type="project" value="TreeGrafter"/>
</dbReference>
<keyword evidence="4" id="KW-0677">Repeat</keyword>
<evidence type="ECO:0000256" key="5">
    <source>
        <dbReference type="ARBA" id="ARBA00023242"/>
    </source>
</evidence>
<sequence length="582" mass="63269">MLTGLPPSSLCARHLECCSTRCGQVGEQDLIWNVGRLFLMRDDCSLKQTQSFTEDATRPSEELGLQRQRRDVETGNSALGANLARLKTGSSLASEMPLLLPRLCRSSPSMARASPQRLALTDHGFVLASGQHLRLVSLSGQLQALASDDGPAHSAMIRDLLVARTHASEDILITSASDKTVKFWSLPDLALLNSCTVVKRLNGLALSPGRRTLICADMHGDVYTLSLPVSIEELKTMSLRPEGPVMGHVSMLTSCLLSSDGKQLITGDRDAHLRVSRFPNPYIIQSFIWAHTAYVSRLMLLDDHTLLSAGGDNFIAVSDLRTASVSRRVDVTALAQYASPKIAKEASFAIPRHSRRTKKNRERQQSGTPALSDEPEQSEAADPEVEDVAPQRVAINRLLRIGQYVAVASAGNTALLLIPLTSFTSEAKAVPIAFDLAVPVLDLLARSDNELLVSTLSPDAESMRLLRIDDKRLVDVSASSDWLSEFRAASRVQNAAHDVKELFPELHLLLKQDYDDSNANGEEAADVVYEQQLGTKHAVATKRRGPGAAQVVHRGQKAKRRKKNAEARSEAASTASASVEDA</sequence>
<dbReference type="AlphaFoldDB" id="G7E6B6"/>
<comment type="subcellular location">
    <subcellularLocation>
        <location evidence="1">Nucleus</location>
    </subcellularLocation>
</comment>
<evidence type="ECO:0000256" key="4">
    <source>
        <dbReference type="ARBA" id="ARBA00022737"/>
    </source>
</evidence>
<name>G7E6B6_MIXOS</name>
<feature type="compositionally biased region" description="Basic residues" evidence="6">
    <location>
        <begin position="352"/>
        <end position="361"/>
    </location>
</feature>
<dbReference type="HOGENOM" id="CLU_468574_0_0_1"/>
<evidence type="ECO:0000256" key="6">
    <source>
        <dbReference type="SAM" id="MobiDB-lite"/>
    </source>
</evidence>